<dbReference type="InterPro" id="IPR025315">
    <property type="entry name" value="DUF4220"/>
</dbReference>
<dbReference type="SUPFAM" id="SSF52058">
    <property type="entry name" value="L domain-like"/>
    <property type="match status" value="1"/>
</dbReference>
<name>A0A834XDZ7_9FABA</name>
<gene>
    <name evidence="8" type="ORF">G2W53_000499</name>
</gene>
<dbReference type="Pfam" id="PF23598">
    <property type="entry name" value="LRR_14"/>
    <property type="match status" value="1"/>
</dbReference>
<dbReference type="Gene3D" id="1.10.10.10">
    <property type="entry name" value="Winged helix-like DNA-binding domain superfamily/Winged helix DNA-binding domain"/>
    <property type="match status" value="1"/>
</dbReference>
<evidence type="ECO:0000259" key="7">
    <source>
        <dbReference type="Pfam" id="PF23598"/>
    </source>
</evidence>
<evidence type="ECO:0000313" key="9">
    <source>
        <dbReference type="Proteomes" id="UP000634136"/>
    </source>
</evidence>
<dbReference type="InterPro" id="IPR036388">
    <property type="entry name" value="WH-like_DNA-bd_sf"/>
</dbReference>
<reference evidence="8" key="1">
    <citation type="submission" date="2020-09" db="EMBL/GenBank/DDBJ databases">
        <title>Genome-Enabled Discovery of Anthraquinone Biosynthesis in Senna tora.</title>
        <authorList>
            <person name="Kang S.-H."/>
            <person name="Pandey R.P."/>
            <person name="Lee C.-M."/>
            <person name="Sim J.-S."/>
            <person name="Jeong J.-T."/>
            <person name="Choi B.-S."/>
            <person name="Jung M."/>
            <person name="Ginzburg D."/>
            <person name="Zhao K."/>
            <person name="Won S.Y."/>
            <person name="Oh T.-J."/>
            <person name="Yu Y."/>
            <person name="Kim N.-H."/>
            <person name="Lee O.R."/>
            <person name="Lee T.-H."/>
            <person name="Bashyal P."/>
            <person name="Kim T.-S."/>
            <person name="Lee W.-H."/>
            <person name="Kawkins C."/>
            <person name="Kim C.-K."/>
            <person name="Kim J.S."/>
            <person name="Ahn B.O."/>
            <person name="Rhee S.Y."/>
            <person name="Sohng J.K."/>
        </authorList>
    </citation>
    <scope>NUCLEOTIDE SEQUENCE</scope>
    <source>
        <tissue evidence="8">Leaf</tissue>
    </source>
</reference>
<feature type="transmembrane region" description="Helical" evidence="4">
    <location>
        <begin position="1501"/>
        <end position="1519"/>
    </location>
</feature>
<evidence type="ECO:0000256" key="1">
    <source>
        <dbReference type="ARBA" id="ARBA00022737"/>
    </source>
</evidence>
<dbReference type="SUPFAM" id="SSF52540">
    <property type="entry name" value="P-loop containing nucleoside triphosphate hydrolases"/>
    <property type="match status" value="1"/>
</dbReference>
<dbReference type="InterPro" id="IPR032675">
    <property type="entry name" value="LRR_dom_sf"/>
</dbReference>
<feature type="domain" description="NB-ARC" evidence="5">
    <location>
        <begin position="410"/>
        <end position="577"/>
    </location>
</feature>
<dbReference type="PANTHER" id="PTHR31325">
    <property type="entry name" value="OS01G0798800 PROTEIN-RELATED"/>
    <property type="match status" value="1"/>
</dbReference>
<proteinExistence type="predicted"/>
<dbReference type="Pfam" id="PF04578">
    <property type="entry name" value="DUF594"/>
    <property type="match status" value="1"/>
</dbReference>
<feature type="domain" description="DUF4220" evidence="6">
    <location>
        <begin position="1183"/>
        <end position="1534"/>
    </location>
</feature>
<keyword evidence="2" id="KW-0611">Plant defense</keyword>
<feature type="transmembrane region" description="Helical" evidence="4">
    <location>
        <begin position="1213"/>
        <end position="1234"/>
    </location>
</feature>
<dbReference type="GO" id="GO:0043531">
    <property type="term" value="F:ADP binding"/>
    <property type="evidence" value="ECO:0007669"/>
    <property type="project" value="InterPro"/>
</dbReference>
<protein>
    <recommendedName>
        <fullName evidence="10">NB-ARC domain-containing protein</fullName>
    </recommendedName>
</protein>
<dbReference type="InterPro" id="IPR055414">
    <property type="entry name" value="LRR_R13L4/SHOC2-like"/>
</dbReference>
<dbReference type="Gene3D" id="3.80.10.10">
    <property type="entry name" value="Ribonuclease Inhibitor"/>
    <property type="match status" value="1"/>
</dbReference>
<dbReference type="GO" id="GO:0006952">
    <property type="term" value="P:defense response"/>
    <property type="evidence" value="ECO:0007669"/>
    <property type="project" value="UniProtKB-KW"/>
</dbReference>
<keyword evidence="4" id="KW-0812">Transmembrane</keyword>
<evidence type="ECO:0000256" key="3">
    <source>
        <dbReference type="SAM" id="Coils"/>
    </source>
</evidence>
<dbReference type="Gene3D" id="3.40.50.300">
    <property type="entry name" value="P-loop containing nucleotide triphosphate hydrolases"/>
    <property type="match status" value="1"/>
</dbReference>
<dbReference type="Pfam" id="PF00931">
    <property type="entry name" value="NB-ARC"/>
    <property type="match status" value="1"/>
</dbReference>
<evidence type="ECO:0000259" key="5">
    <source>
        <dbReference type="Pfam" id="PF00931"/>
    </source>
</evidence>
<organism evidence="8 9">
    <name type="scientific">Senna tora</name>
    <dbReference type="NCBI Taxonomy" id="362788"/>
    <lineage>
        <taxon>Eukaryota</taxon>
        <taxon>Viridiplantae</taxon>
        <taxon>Streptophyta</taxon>
        <taxon>Embryophyta</taxon>
        <taxon>Tracheophyta</taxon>
        <taxon>Spermatophyta</taxon>
        <taxon>Magnoliopsida</taxon>
        <taxon>eudicotyledons</taxon>
        <taxon>Gunneridae</taxon>
        <taxon>Pentapetalae</taxon>
        <taxon>rosids</taxon>
        <taxon>fabids</taxon>
        <taxon>Fabales</taxon>
        <taxon>Fabaceae</taxon>
        <taxon>Caesalpinioideae</taxon>
        <taxon>Cassia clade</taxon>
        <taxon>Senna</taxon>
    </lineage>
</organism>
<dbReference type="Proteomes" id="UP000634136">
    <property type="component" value="Unassembled WGS sequence"/>
</dbReference>
<feature type="transmembrane region" description="Helical" evidence="4">
    <location>
        <begin position="1435"/>
        <end position="1455"/>
    </location>
</feature>
<comment type="caution">
    <text evidence="8">The sequence shown here is derived from an EMBL/GenBank/DDBJ whole genome shotgun (WGS) entry which is preliminary data.</text>
</comment>
<feature type="transmembrane region" description="Helical" evidence="4">
    <location>
        <begin position="1467"/>
        <end position="1489"/>
    </location>
</feature>
<dbReference type="InterPro" id="IPR007658">
    <property type="entry name" value="DUF594"/>
</dbReference>
<dbReference type="Pfam" id="PF13968">
    <property type="entry name" value="DUF4220"/>
    <property type="match status" value="1"/>
</dbReference>
<keyword evidence="9" id="KW-1185">Reference proteome</keyword>
<evidence type="ECO:0000313" key="8">
    <source>
        <dbReference type="EMBL" id="KAF7843594.1"/>
    </source>
</evidence>
<keyword evidence="3" id="KW-0175">Coiled coil</keyword>
<dbReference type="InterPro" id="IPR027417">
    <property type="entry name" value="P-loop_NTPase"/>
</dbReference>
<evidence type="ECO:0008006" key="10">
    <source>
        <dbReference type="Google" id="ProtNLM"/>
    </source>
</evidence>
<evidence type="ECO:0000256" key="2">
    <source>
        <dbReference type="ARBA" id="ARBA00022821"/>
    </source>
</evidence>
<keyword evidence="1" id="KW-0677">Repeat</keyword>
<accession>A0A834XDZ7</accession>
<dbReference type="InterPro" id="IPR002182">
    <property type="entry name" value="NB-ARC"/>
</dbReference>
<keyword evidence="4" id="KW-1133">Transmembrane helix</keyword>
<dbReference type="PRINTS" id="PR00364">
    <property type="entry name" value="DISEASERSIST"/>
</dbReference>
<evidence type="ECO:0000259" key="6">
    <source>
        <dbReference type="Pfam" id="PF13968"/>
    </source>
</evidence>
<feature type="coiled-coil region" evidence="3">
    <location>
        <begin position="374"/>
        <end position="401"/>
    </location>
</feature>
<feature type="transmembrane region" description="Helical" evidence="4">
    <location>
        <begin position="1180"/>
        <end position="1201"/>
    </location>
</feature>
<feature type="domain" description="Disease resistance R13L4/SHOC-2-like LRR" evidence="7">
    <location>
        <begin position="781"/>
        <end position="1083"/>
    </location>
</feature>
<sequence length="1821" mass="210790">MISVIVMVCRILGLSFTFLVCEIHWRHKISWFFSGGYLIKHLFDARHLILKEGFFTAIHRHRPWWPFLWIFLADYTVIAAADLAWRAIQKERTYLCAVRVDASQSLMSAAQLPLLEQQLAILSTVHGGRRDLLSQHRLALPTLRVHFIKLNLSASSGPKYTVSKLKYKDTGHRSVRSTTDLVSSVREKVYDLIHNHPQYSREILFGPMTLHFERLLWELTALEAFLKDLGYVKVGIAMEEAWIEETEASVRDLRHGLDSFTAGSMFTAWPSLLKKTYLMRDVLDCFSRQKSRYGFQFFRRQRQAPHLFVNGTLVIREVQSLIQTTLDSASSYSAIQDFLHRMRQFLRELRVTKGASNFRLSCAEQARNLTLKLADEATKDKKDLRELFDDLQRTTEAYRIEGRTSTVGLEEDTDALVSKILTHRNQFMFSVVGMQGVGKTCLANEVYHHRDILSKFPLRAWIPAPQGSDHSTDALLEEAGRQFIITIHNDGRENWVDKITSFFQEQPRYLVVLDNISTMEFWNMLRDAIFPRNDGRILVTTRDKTLAMALCAHQHHNIHLLRLRTMEESRVLFKEEACIPPYGTLPKEEREKIDQVLEECWGLPHTISTLGRLQLPTESLSRKLQQIHQQDTTLWSENISRHARHLSERQKELLTYFTLFPKNFKIPVRRLIALWVGGHGKHSGDRDNDSHTTCEEEAETCLTELIEMNMIQAVKNNINGKPKICCLRGSLWENDHVTTYATQEWIRDKDSIFFISFDTRAGDKPGENVRSLLCRGIAFGHLRKLRVLDLERVFRPQLPDIIGNMVELRYLGLRWTYLEEIPSSIGKLKNLQTLDLKHTYIRILPRTIWKLQELRHLYLNHTHRSKFEHQSKTRSMHNLQTLWGVFLDENSPLKDTIDQLNNLRKLKLAFQLSEQDQKELAKRIQKLQHLQSLRLSSIDVMGRPQELHLEDYSGLEKLSDMYLYGRLKNVPVLEKLPLHLTHLTLSASGLSYDPMPYLEELQDLRSLSLFSDSCTEERMVCSANKFPKLLVLKLWKLKGLMEWTIEEDAMKNLKELEIRYCPSLQVPNGIRHLKSLREVKLMHMVDEFVAKSPNYDKASSSIFSVLVLKSSPATEFRTSIVSNFILRNERKLTQALPSYWKDIWDLWEIRAAVICSLVLQGVLIVFGNRRKFSTSDKQRIILWLAYNSMDTIAIFSLGIISKSLRCTDSTSTIIPFWSPFLLLHLGGPNTISAYSLKDNDLWLRRMLELGGQIVAVVLVVLGSWRNTALNFLTIPMFLVGLIKCAERSWALRRVSRDQFRDSLLPKPDPGPNYARYMEEYKSKKEEGYDVSPGNLIEAPSQELVNINDPRSTTTVAQPNGVITDVQLLSYANNFFGIFKRLFADLILSFDDIQNSQAFFRSRSYDEAFKVIEMELGFYYDLFFTKAFLAHSKWGFLLRSFSFSCTVTVLGVLIRVTKEEPYSNADLIITYALLSGAIVLEIYAFLELLSSDWILLKRGNQSNSLVCTLLYGAISLIPFSRRRWSNHMAQYNFIGFCLKDRPTCCSVIQKIIHIYDLLEKHRYKDRVVVSNSLKRLVFREFQKKLREVSELIDCKKICTHRGDWVLKKEECWKKLGWSIETEFDQSILLWHIATDLCYYSDLNKNPDIVEALHGKTSIELSNYMAYLLDMCPFMLPNGIGQTRLRDTCAEATEFFEEFGPISRGTKEACSLLSQVWTDIPPSDVKGDKCKSVLFDACKLAKELESLECEEGWNSQRKWELICRVWIEKLSYAANQCRWSDHTEQLTGGGELLTHVWLLMAHLGITEQFQISKGHARVKLIVQ</sequence>
<dbReference type="EMBL" id="JAAIUW010000001">
    <property type="protein sequence ID" value="KAF7843594.1"/>
    <property type="molecule type" value="Genomic_DNA"/>
</dbReference>
<evidence type="ECO:0000256" key="4">
    <source>
        <dbReference type="SAM" id="Phobius"/>
    </source>
</evidence>
<dbReference type="OrthoDB" id="1689146at2759"/>
<feature type="transmembrane region" description="Helical" evidence="4">
    <location>
        <begin position="1149"/>
        <end position="1168"/>
    </location>
</feature>
<keyword evidence="4" id="KW-0472">Membrane</keyword>